<gene>
    <name evidence="3" type="ORF">E6K80_08440</name>
</gene>
<dbReference type="InterPro" id="IPR000157">
    <property type="entry name" value="TIR_dom"/>
</dbReference>
<feature type="region of interest" description="Disordered" evidence="1">
    <location>
        <begin position="217"/>
        <end position="237"/>
    </location>
</feature>
<dbReference type="InterPro" id="IPR035897">
    <property type="entry name" value="Toll_tir_struct_dom_sf"/>
</dbReference>
<accession>A0A538U3K7</accession>
<reference evidence="3 4" key="1">
    <citation type="journal article" date="2019" name="Nat. Microbiol.">
        <title>Mediterranean grassland soil C-N compound turnover is dependent on rainfall and depth, and is mediated by genomically divergent microorganisms.</title>
        <authorList>
            <person name="Diamond S."/>
            <person name="Andeer P.F."/>
            <person name="Li Z."/>
            <person name="Crits-Christoph A."/>
            <person name="Burstein D."/>
            <person name="Anantharaman K."/>
            <person name="Lane K.R."/>
            <person name="Thomas B.C."/>
            <person name="Pan C."/>
            <person name="Northen T.R."/>
            <person name="Banfield J.F."/>
        </authorList>
    </citation>
    <scope>NUCLEOTIDE SEQUENCE [LARGE SCALE GENOMIC DNA]</scope>
    <source>
        <strain evidence="3">WS_10</strain>
    </source>
</reference>
<feature type="domain" description="TIR" evidence="2">
    <location>
        <begin position="37"/>
        <end position="213"/>
    </location>
</feature>
<evidence type="ECO:0000313" key="4">
    <source>
        <dbReference type="Proteomes" id="UP000319836"/>
    </source>
</evidence>
<organism evidence="3 4">
    <name type="scientific">Eiseniibacteriota bacterium</name>
    <dbReference type="NCBI Taxonomy" id="2212470"/>
    <lineage>
        <taxon>Bacteria</taxon>
        <taxon>Candidatus Eiseniibacteriota</taxon>
    </lineage>
</organism>
<evidence type="ECO:0000256" key="1">
    <source>
        <dbReference type="SAM" id="MobiDB-lite"/>
    </source>
</evidence>
<comment type="caution">
    <text evidence="3">The sequence shown here is derived from an EMBL/GenBank/DDBJ whole genome shotgun (WGS) entry which is preliminary data.</text>
</comment>
<dbReference type="AlphaFoldDB" id="A0A538U3K7"/>
<name>A0A538U3K7_UNCEI</name>
<dbReference type="SUPFAM" id="SSF52200">
    <property type="entry name" value="Toll/Interleukin receptor TIR domain"/>
    <property type="match status" value="1"/>
</dbReference>
<protein>
    <submittedName>
        <fullName evidence="3">TIR domain-containing protein</fullName>
    </submittedName>
</protein>
<dbReference type="EMBL" id="VBPA01000202">
    <property type="protein sequence ID" value="TMQ70467.1"/>
    <property type="molecule type" value="Genomic_DNA"/>
</dbReference>
<dbReference type="Pfam" id="PF13676">
    <property type="entry name" value="TIR_2"/>
    <property type="match status" value="1"/>
</dbReference>
<evidence type="ECO:0000313" key="3">
    <source>
        <dbReference type="EMBL" id="TMQ70467.1"/>
    </source>
</evidence>
<dbReference type="SMART" id="SM00255">
    <property type="entry name" value="TIR"/>
    <property type="match status" value="1"/>
</dbReference>
<dbReference type="Proteomes" id="UP000319836">
    <property type="component" value="Unassembled WGS sequence"/>
</dbReference>
<dbReference type="Gene3D" id="3.40.50.10140">
    <property type="entry name" value="Toll/interleukin-1 receptor homology (TIR) domain"/>
    <property type="match status" value="1"/>
</dbReference>
<sequence length="237" mass="26358">MGAIQDGWTSSAILLPIRGNFRRLERTRAKLNTKDHTYEAALSFAGEQREYVQRVAAGLETAGVPYFYDERAAIAMWGEDLVIYLDRVYRRGSRFVVVFVSAAYATKVWPRAEFRSALAGAIEEKGPYILPVRFDDTELPGLLPTVGYLDARRTPREGIAAALLEKLGRASPQVENRTSTRMPRVSPADFNPYAETQRAFGEIREVLSQRAQKLGSGLVGHAEERGGRGRSWCGSST</sequence>
<proteinExistence type="predicted"/>
<dbReference type="GO" id="GO:0007165">
    <property type="term" value="P:signal transduction"/>
    <property type="evidence" value="ECO:0007669"/>
    <property type="project" value="InterPro"/>
</dbReference>
<evidence type="ECO:0000259" key="2">
    <source>
        <dbReference type="SMART" id="SM00255"/>
    </source>
</evidence>